<accession>A0A840QMI2</accession>
<gene>
    <name evidence="5" type="ORF">HNQ41_000697</name>
</gene>
<dbReference type="InterPro" id="IPR023158">
    <property type="entry name" value="YerB-like_sf"/>
</dbReference>
<evidence type="ECO:0008006" key="7">
    <source>
        <dbReference type="Google" id="ProtNLM"/>
    </source>
</evidence>
<sequence length="370" mass="41153">MNKRSVLIFTLIASFIFLVACGEEEEEVIAPFEPDEESEQEDKEIDDEIDDEKNKAPSYDHHYPLTGKGTDDDVDYRAMGVMIENSLNARPQSGLTEADVVYEVLAEGTVTRFLAFYHSQDVDRIGPVRSARDYFIHLNNGYDAVYASAGGSPDAFDMIARGQVAHLSGLNYDGVYFERDHNRSAPHNLYTDTDRLYEGAEQRGFDLSRTPPELPFIDKSDNDEDRSIDGEEASAVTIQYGSNVNNVRYEYEEEDESYHRINGGVAIEDAETGDAVAPENVMIVEAPHRTIDDQGRRSIDIHSGGRALLVQKGKVQEIEWRNEDGVILPYDGGTLAALNPGQTWLNIVPSANGGIDHYVDIDGEESAEGF</sequence>
<keyword evidence="6" id="KW-1185">Reference proteome</keyword>
<feature type="compositionally biased region" description="Acidic residues" evidence="1">
    <location>
        <begin position="29"/>
        <end position="51"/>
    </location>
</feature>
<dbReference type="Pfam" id="PF11258">
    <property type="entry name" value="DUF3048"/>
    <property type="match status" value="1"/>
</dbReference>
<feature type="signal peptide" evidence="2">
    <location>
        <begin position="1"/>
        <end position="22"/>
    </location>
</feature>
<evidence type="ECO:0000313" key="5">
    <source>
        <dbReference type="EMBL" id="MBB5172553.1"/>
    </source>
</evidence>
<evidence type="ECO:0000256" key="2">
    <source>
        <dbReference type="SAM" id="SignalP"/>
    </source>
</evidence>
<evidence type="ECO:0000259" key="3">
    <source>
        <dbReference type="Pfam" id="PF11258"/>
    </source>
</evidence>
<dbReference type="InterPro" id="IPR035328">
    <property type="entry name" value="DUF3048_C"/>
</dbReference>
<dbReference type="SUPFAM" id="SSF159774">
    <property type="entry name" value="YerB-like"/>
    <property type="match status" value="1"/>
</dbReference>
<proteinExistence type="predicted"/>
<evidence type="ECO:0000256" key="1">
    <source>
        <dbReference type="SAM" id="MobiDB-lite"/>
    </source>
</evidence>
<feature type="domain" description="DUF3048" evidence="4">
    <location>
        <begin position="236"/>
        <end position="344"/>
    </location>
</feature>
<evidence type="ECO:0000259" key="4">
    <source>
        <dbReference type="Pfam" id="PF17479"/>
    </source>
</evidence>
<dbReference type="Gene3D" id="3.50.90.10">
    <property type="entry name" value="YerB-like"/>
    <property type="match status" value="1"/>
</dbReference>
<keyword evidence="2" id="KW-0732">Signal</keyword>
<comment type="caution">
    <text evidence="5">The sequence shown here is derived from an EMBL/GenBank/DDBJ whole genome shotgun (WGS) entry which is preliminary data.</text>
</comment>
<dbReference type="RefSeq" id="WP_184663003.1">
    <property type="nucleotide sequence ID" value="NZ_JACHHB010000002.1"/>
</dbReference>
<organism evidence="5 6">
    <name type="scientific">Texcoconibacillus texcoconensis</name>
    <dbReference type="NCBI Taxonomy" id="1095777"/>
    <lineage>
        <taxon>Bacteria</taxon>
        <taxon>Bacillati</taxon>
        <taxon>Bacillota</taxon>
        <taxon>Bacilli</taxon>
        <taxon>Bacillales</taxon>
        <taxon>Bacillaceae</taxon>
        <taxon>Texcoconibacillus</taxon>
    </lineage>
</organism>
<feature type="compositionally biased region" description="Basic and acidic residues" evidence="1">
    <location>
        <begin position="52"/>
        <end position="63"/>
    </location>
</feature>
<dbReference type="Proteomes" id="UP000551878">
    <property type="component" value="Unassembled WGS sequence"/>
</dbReference>
<dbReference type="PROSITE" id="PS51257">
    <property type="entry name" value="PROKAR_LIPOPROTEIN"/>
    <property type="match status" value="1"/>
</dbReference>
<name>A0A840QMI2_9BACI</name>
<protein>
    <recommendedName>
        <fullName evidence="7">Lipoprotein YerB</fullName>
    </recommendedName>
</protein>
<feature type="domain" description="DUF3048" evidence="3">
    <location>
        <begin position="65"/>
        <end position="205"/>
    </location>
</feature>
<feature type="region of interest" description="Disordered" evidence="1">
    <location>
        <begin position="29"/>
        <end position="67"/>
    </location>
</feature>
<feature type="chain" id="PRO_5032534641" description="Lipoprotein YerB" evidence="2">
    <location>
        <begin position="23"/>
        <end position="370"/>
    </location>
</feature>
<reference evidence="5 6" key="1">
    <citation type="submission" date="2020-08" db="EMBL/GenBank/DDBJ databases">
        <title>Genomic Encyclopedia of Type Strains, Phase IV (KMG-IV): sequencing the most valuable type-strain genomes for metagenomic binning, comparative biology and taxonomic classification.</title>
        <authorList>
            <person name="Goeker M."/>
        </authorList>
    </citation>
    <scope>NUCLEOTIDE SEQUENCE [LARGE SCALE GENOMIC DNA]</scope>
    <source>
        <strain evidence="5 6">DSM 24696</strain>
    </source>
</reference>
<dbReference type="Pfam" id="PF17479">
    <property type="entry name" value="DUF3048_C"/>
    <property type="match status" value="1"/>
</dbReference>
<dbReference type="EMBL" id="JACHHB010000002">
    <property type="protein sequence ID" value="MBB5172553.1"/>
    <property type="molecule type" value="Genomic_DNA"/>
</dbReference>
<dbReference type="InterPro" id="IPR021416">
    <property type="entry name" value="DUF3048_N"/>
</dbReference>
<dbReference type="AlphaFoldDB" id="A0A840QMI2"/>
<feature type="region of interest" description="Disordered" evidence="1">
    <location>
        <begin position="207"/>
        <end position="228"/>
    </location>
</feature>
<evidence type="ECO:0000313" key="6">
    <source>
        <dbReference type="Proteomes" id="UP000551878"/>
    </source>
</evidence>
<feature type="compositionally biased region" description="Basic and acidic residues" evidence="1">
    <location>
        <begin position="216"/>
        <end position="228"/>
    </location>
</feature>